<dbReference type="PANTHER" id="PTHR46825:SF8">
    <property type="entry name" value="BETA-LACTAMASE-RELATED"/>
    <property type="match status" value="1"/>
</dbReference>
<dbReference type="Proteomes" id="UP000197097">
    <property type="component" value="Unassembled WGS sequence"/>
</dbReference>
<reference evidence="2 3" key="1">
    <citation type="journal article" date="2002" name="Int. J. Syst. Evol. Microbiol.">
        <title>Sphingopyxis witflariensis sp. nov., isolated from activated sludge.</title>
        <authorList>
            <person name="Kampfer P."/>
            <person name="Witzenberger R."/>
            <person name="Denner E.B."/>
            <person name="Busse H.J."/>
            <person name="Neef A."/>
        </authorList>
    </citation>
    <scope>NUCLEOTIDE SEQUENCE [LARGE SCALE GENOMIC DNA]</scope>
    <source>
        <strain evidence="2 3">DSM 14551</strain>
    </source>
</reference>
<proteinExistence type="predicted"/>
<evidence type="ECO:0000313" key="3">
    <source>
        <dbReference type="Proteomes" id="UP000197097"/>
    </source>
</evidence>
<dbReference type="RefSeq" id="WP_088472853.1">
    <property type="nucleotide sequence ID" value="NZ_NISJ01000005.1"/>
</dbReference>
<dbReference type="SUPFAM" id="SSF56601">
    <property type="entry name" value="beta-lactamase/transpeptidase-like"/>
    <property type="match status" value="1"/>
</dbReference>
<keyword evidence="3" id="KW-1185">Reference proteome</keyword>
<gene>
    <name evidence="2" type="ORF">CDQ91_11375</name>
</gene>
<dbReference type="Pfam" id="PF00144">
    <property type="entry name" value="Beta-lactamase"/>
    <property type="match status" value="1"/>
</dbReference>
<dbReference type="EMBL" id="NISJ01000005">
    <property type="protein sequence ID" value="OWQ96652.1"/>
    <property type="molecule type" value="Genomic_DNA"/>
</dbReference>
<dbReference type="PANTHER" id="PTHR46825">
    <property type="entry name" value="D-ALANYL-D-ALANINE-CARBOXYPEPTIDASE/ENDOPEPTIDASE AMPH"/>
    <property type="match status" value="1"/>
</dbReference>
<name>A0A246JVT7_9SPHN</name>
<protein>
    <submittedName>
        <fullName evidence="2">Serine hydrolase</fullName>
    </submittedName>
</protein>
<organism evidence="2 3">
    <name type="scientific">Sphingopyxis witflariensis</name>
    <dbReference type="NCBI Taxonomy" id="173675"/>
    <lineage>
        <taxon>Bacteria</taxon>
        <taxon>Pseudomonadati</taxon>
        <taxon>Pseudomonadota</taxon>
        <taxon>Alphaproteobacteria</taxon>
        <taxon>Sphingomonadales</taxon>
        <taxon>Sphingomonadaceae</taxon>
        <taxon>Sphingopyxis</taxon>
    </lineage>
</organism>
<dbReference type="InterPro" id="IPR012338">
    <property type="entry name" value="Beta-lactam/transpept-like"/>
</dbReference>
<dbReference type="InterPro" id="IPR050491">
    <property type="entry name" value="AmpC-like"/>
</dbReference>
<keyword evidence="2" id="KW-0378">Hydrolase</keyword>
<dbReference type="OrthoDB" id="5705574at2"/>
<dbReference type="PROSITE" id="PS51318">
    <property type="entry name" value="TAT"/>
    <property type="match status" value="1"/>
</dbReference>
<evidence type="ECO:0000313" key="2">
    <source>
        <dbReference type="EMBL" id="OWQ96652.1"/>
    </source>
</evidence>
<dbReference type="AlphaFoldDB" id="A0A246JVT7"/>
<feature type="domain" description="Beta-lactamase-related" evidence="1">
    <location>
        <begin position="42"/>
        <end position="381"/>
    </location>
</feature>
<comment type="caution">
    <text evidence="2">The sequence shown here is derived from an EMBL/GenBank/DDBJ whole genome shotgun (WGS) entry which is preliminary data.</text>
</comment>
<dbReference type="Gene3D" id="3.40.710.10">
    <property type="entry name" value="DD-peptidase/beta-lactamase superfamily"/>
    <property type="match status" value="1"/>
</dbReference>
<accession>A0A246JVT7</accession>
<dbReference type="InterPro" id="IPR006311">
    <property type="entry name" value="TAT_signal"/>
</dbReference>
<dbReference type="GO" id="GO:0016787">
    <property type="term" value="F:hydrolase activity"/>
    <property type="evidence" value="ECO:0007669"/>
    <property type="project" value="UniProtKB-KW"/>
</dbReference>
<dbReference type="InterPro" id="IPR001466">
    <property type="entry name" value="Beta-lactam-related"/>
</dbReference>
<evidence type="ECO:0000259" key="1">
    <source>
        <dbReference type="Pfam" id="PF00144"/>
    </source>
</evidence>
<sequence>MQADTSADCRISRRNLLARGVAVAALPLVAHPAFARPRDEIDAFVLEEMGKAKIPGLALGVARRGAVQLTRGYGFADIAGRRPVTVDTMFHIASITKTVTAAVVVALADAGKFDLDEPVNPYLDFTLANPAHPDTPITFRHLLMHVSSISDQIYYQVDFRERGKDSLMPLADLLKAYLVPGGRYWSEGGNFSTAAPGSMWDYSNVGYGLLGYLVGRITGEDMRDHVRRYFFAPLGMRHSVWKIADVPDKLRATLYDMVEDVPTPVEPVGFPDWSSGMLRSSIVDLTRFLAAAANGGVADGARILSAAAAAQMLEMRTPAGLPDWLTGQGLGWMASELGGVPRINHWGGDPGLFTAAYLDPATRTGVAIFSNMSASAESRTAIKAIADRMLKL</sequence>